<protein>
    <submittedName>
        <fullName evidence="3">Nitroreductase family protein</fullName>
    </submittedName>
</protein>
<dbReference type="EMBL" id="JAKHPW010000004">
    <property type="protein sequence ID" value="MCZ3622221.1"/>
    <property type="molecule type" value="Genomic_DNA"/>
</dbReference>
<keyword evidence="1" id="KW-1133">Transmembrane helix</keyword>
<accession>A0ABT4K250</accession>
<dbReference type="SUPFAM" id="SSF55469">
    <property type="entry name" value="FMN-dependent nitroreductase-like"/>
    <property type="match status" value="1"/>
</dbReference>
<dbReference type="Pfam" id="PF00881">
    <property type="entry name" value="Nitroreductase"/>
    <property type="match status" value="1"/>
</dbReference>
<comment type="caution">
    <text evidence="3">The sequence shown here is derived from an EMBL/GenBank/DDBJ whole genome shotgun (WGS) entry which is preliminary data.</text>
</comment>
<keyword evidence="4" id="KW-1185">Reference proteome</keyword>
<evidence type="ECO:0000313" key="4">
    <source>
        <dbReference type="Proteomes" id="UP001211420"/>
    </source>
</evidence>
<evidence type="ECO:0000256" key="1">
    <source>
        <dbReference type="SAM" id="Phobius"/>
    </source>
</evidence>
<evidence type="ECO:0000259" key="2">
    <source>
        <dbReference type="Pfam" id="PF00881"/>
    </source>
</evidence>
<proteinExistence type="predicted"/>
<sequence>MPKNSSNWSIYDLGAFSQTLMLAATDIGLGSMVAYEFVKYPDEIRQVLPIPEKEAIAVGIAVGYEAENHINNFKSERLSLDKVLQIFD</sequence>
<dbReference type="InterPro" id="IPR000415">
    <property type="entry name" value="Nitroreductase-like"/>
</dbReference>
<dbReference type="Gene3D" id="3.40.109.10">
    <property type="entry name" value="NADH Oxidase"/>
    <property type="match status" value="1"/>
</dbReference>
<organism evidence="3 4">
    <name type="scientific">Lactobacillus mulieris</name>
    <dbReference type="NCBI Taxonomy" id="2508708"/>
    <lineage>
        <taxon>Bacteria</taxon>
        <taxon>Bacillati</taxon>
        <taxon>Bacillota</taxon>
        <taxon>Bacilli</taxon>
        <taxon>Lactobacillales</taxon>
        <taxon>Lactobacillaceae</taxon>
        <taxon>Lactobacillus</taxon>
    </lineage>
</organism>
<evidence type="ECO:0000313" key="3">
    <source>
        <dbReference type="EMBL" id="MCZ3622221.1"/>
    </source>
</evidence>
<keyword evidence="1" id="KW-0472">Membrane</keyword>
<name>A0ABT4K250_9LACO</name>
<dbReference type="Proteomes" id="UP001211420">
    <property type="component" value="Unassembled WGS sequence"/>
</dbReference>
<dbReference type="RefSeq" id="WP_269254807.1">
    <property type="nucleotide sequence ID" value="NZ_JAKHEY010000005.1"/>
</dbReference>
<gene>
    <name evidence="3" type="ORF">L2772_04975</name>
</gene>
<feature type="domain" description="Nitroreductase" evidence="2">
    <location>
        <begin position="5"/>
        <end position="64"/>
    </location>
</feature>
<feature type="transmembrane region" description="Helical" evidence="1">
    <location>
        <begin position="20"/>
        <end position="38"/>
    </location>
</feature>
<dbReference type="InterPro" id="IPR029479">
    <property type="entry name" value="Nitroreductase"/>
</dbReference>
<reference evidence="3 4" key="1">
    <citation type="submission" date="2022-01" db="EMBL/GenBank/DDBJ databases">
        <title>VMRC isolate genome collection.</title>
        <authorList>
            <person name="France M."/>
            <person name="Rutt L."/>
            <person name="Humphrys M."/>
            <person name="Ravel J."/>
        </authorList>
    </citation>
    <scope>NUCLEOTIDE SEQUENCE [LARGE SCALE GENOMIC DNA]</scope>
    <source>
        <strain evidence="3 4">C0172B4</strain>
    </source>
</reference>
<keyword evidence="1" id="KW-0812">Transmembrane</keyword>